<dbReference type="Pfam" id="PF13843">
    <property type="entry name" value="DDE_Tnp_1_7"/>
    <property type="match status" value="1"/>
</dbReference>
<name>A0A8R2F8M0_ACYPI</name>
<accession>A0A8R2F8M0</accession>
<evidence type="ECO:0000313" key="4">
    <source>
        <dbReference type="Proteomes" id="UP000007819"/>
    </source>
</evidence>
<evidence type="ECO:0000313" key="3">
    <source>
        <dbReference type="EnsemblMetazoa" id="XP_008182727.1"/>
    </source>
</evidence>
<feature type="domain" description="PiggyBac transposable element-derived protein" evidence="2">
    <location>
        <begin position="99"/>
        <end position="378"/>
    </location>
</feature>
<protein>
    <recommendedName>
        <fullName evidence="2">PiggyBac transposable element-derived protein domain-containing protein</fullName>
    </recommendedName>
</protein>
<dbReference type="RefSeq" id="XP_008182727.1">
    <property type="nucleotide sequence ID" value="XM_008184505.1"/>
</dbReference>
<dbReference type="Proteomes" id="UP000007819">
    <property type="component" value="Chromosome X"/>
</dbReference>
<evidence type="ECO:0000259" key="2">
    <source>
        <dbReference type="Pfam" id="PF13843"/>
    </source>
</evidence>
<sequence length="535" mass="61214">MSSKSHNTLNVDDIERELENSDTEFENYDSDSDPEYLMSDGGSDSNDEEVVSHGDLAIDYLEEDWSNTVLNLGGVDFTGKSAGLLHEIVIEDSTNILKPIDVFFSIIDNDILLLMCNETNQYAHQRLNSGPVRRSSRMSRWKDVDIDEMKKFLGVLMFSGVVVFPTYESYWKKDSLYYHELFHKIGMSYNRFIIILKCWHFVDNNIARDNTDRLYKIKPLMDMVFQNTQNLFTPGDTLVLDESMIAFRGRLLFRQYNPSKSHKYGIKMYKLCTPEGFTWASSIYCGTGPNLGTLDKPGTVVVNLADSLLDEGCLIITNNFYTSVPLAEYLYGRKTDLCGTLRKNRKWLPVDVKEKKLKKGQFIARQKEFITILKWHDKRDGIDVSDQLSSYYNPQRKSLVWYKKVGMELLFGITVVNKVTDKSESVNIQKNISMHFLEQFDRQNGKIQRKRCHGCYSSLREDGQLSAEEAGKKAKKVNTNCKRIDDVVKANNLLVEEVDACKVIATAKSDTIYNTSMDSDNGSIILITIKDSMVA</sequence>
<evidence type="ECO:0000256" key="1">
    <source>
        <dbReference type="SAM" id="MobiDB-lite"/>
    </source>
</evidence>
<dbReference type="PANTHER" id="PTHR46599:SF3">
    <property type="entry name" value="PIGGYBAC TRANSPOSABLE ELEMENT-DERIVED PROTEIN 4"/>
    <property type="match status" value="1"/>
</dbReference>
<reference evidence="4" key="1">
    <citation type="submission" date="2010-06" db="EMBL/GenBank/DDBJ databases">
        <authorList>
            <person name="Jiang H."/>
            <person name="Abraham K."/>
            <person name="Ali S."/>
            <person name="Alsbrooks S.L."/>
            <person name="Anim B.N."/>
            <person name="Anosike U.S."/>
            <person name="Attaway T."/>
            <person name="Bandaranaike D.P."/>
            <person name="Battles P.K."/>
            <person name="Bell S.N."/>
            <person name="Bell A.V."/>
            <person name="Beltran B."/>
            <person name="Bickham C."/>
            <person name="Bustamante Y."/>
            <person name="Caleb T."/>
            <person name="Canada A."/>
            <person name="Cardenas V."/>
            <person name="Carter K."/>
            <person name="Chacko J."/>
            <person name="Chandrabose M.N."/>
            <person name="Chavez D."/>
            <person name="Chavez A."/>
            <person name="Chen L."/>
            <person name="Chu H.-S."/>
            <person name="Claassen K.J."/>
            <person name="Cockrell R."/>
            <person name="Collins M."/>
            <person name="Cooper J.A."/>
            <person name="Cree A."/>
            <person name="Curry S.M."/>
            <person name="Da Y."/>
            <person name="Dao M.D."/>
            <person name="Das B."/>
            <person name="Davila M.-L."/>
            <person name="Davy-Carroll L."/>
            <person name="Denson S."/>
            <person name="Dinh H."/>
            <person name="Ebong V.E."/>
            <person name="Edwards J.R."/>
            <person name="Egan A."/>
            <person name="El-Daye J."/>
            <person name="Escobedo L."/>
            <person name="Fernandez S."/>
            <person name="Fernando P.R."/>
            <person name="Flagg N."/>
            <person name="Forbes L.D."/>
            <person name="Fowler R.G."/>
            <person name="Fu Q."/>
            <person name="Gabisi R.A."/>
            <person name="Ganer J."/>
            <person name="Garbino Pronczuk A."/>
            <person name="Garcia R.M."/>
            <person name="Garner T."/>
            <person name="Garrett T.E."/>
            <person name="Gonzalez D.A."/>
            <person name="Hamid H."/>
            <person name="Hawkins E.S."/>
            <person name="Hirani K."/>
            <person name="Hogues M.E."/>
            <person name="Hollins B."/>
            <person name="Hsiao C.-H."/>
            <person name="Jabil R."/>
            <person name="James M.L."/>
            <person name="Jhangiani S.N."/>
            <person name="Johnson B."/>
            <person name="Johnson Q."/>
            <person name="Joshi V."/>
            <person name="Kalu J.B."/>
            <person name="Kam C."/>
            <person name="Kashfia A."/>
            <person name="Keebler J."/>
            <person name="Kisamo H."/>
            <person name="Kovar C.L."/>
            <person name="Lago L.A."/>
            <person name="Lai C.-Y."/>
            <person name="Laidlaw J."/>
            <person name="Lara F."/>
            <person name="Le T.-K."/>
            <person name="Lee S.L."/>
            <person name="Legall F.H."/>
            <person name="Lemon S.J."/>
            <person name="Lewis L.R."/>
            <person name="Li B."/>
            <person name="Liu Y."/>
            <person name="Liu Y.-S."/>
            <person name="Lopez J."/>
            <person name="Lozado R.J."/>
            <person name="Lu J."/>
            <person name="Madu R.C."/>
            <person name="Maheshwari M."/>
            <person name="Maheshwari R."/>
            <person name="Malloy K."/>
            <person name="Martinez E."/>
            <person name="Mathew T."/>
            <person name="Mercado I.C."/>
            <person name="Mercado C."/>
            <person name="Meyer B."/>
            <person name="Montgomery K."/>
            <person name="Morgan M.B."/>
            <person name="Munidasa M."/>
            <person name="Nazareth L.V."/>
            <person name="Nelson J."/>
            <person name="Ng B.M."/>
            <person name="Nguyen N.B."/>
            <person name="Nguyen P.Q."/>
            <person name="Nguyen T."/>
            <person name="Obregon M."/>
            <person name="Okwuonu G.O."/>
            <person name="Onwere C.G."/>
            <person name="Orozco G."/>
            <person name="Parra A."/>
            <person name="Patel S."/>
            <person name="Patil S."/>
            <person name="Perez A."/>
            <person name="Perez Y."/>
            <person name="Pham C."/>
            <person name="Primus E.L."/>
            <person name="Pu L.-L."/>
            <person name="Puazo M."/>
            <person name="Qin X."/>
            <person name="Quiroz J.B."/>
            <person name="Reese J."/>
            <person name="Richards S."/>
            <person name="Rives C.M."/>
            <person name="Robberts R."/>
            <person name="Ruiz S.J."/>
            <person name="Ruiz M.J."/>
            <person name="Santibanez J."/>
            <person name="Schneider B.W."/>
            <person name="Sisson I."/>
            <person name="Smith M."/>
            <person name="Sodergren E."/>
            <person name="Song X.-Z."/>
            <person name="Song B.B."/>
            <person name="Summersgill H."/>
            <person name="Thelus R."/>
            <person name="Thornton R.D."/>
            <person name="Trejos Z.Y."/>
            <person name="Usmani K."/>
            <person name="Vattathil S."/>
            <person name="Villasana D."/>
            <person name="Walker D.L."/>
            <person name="Wang S."/>
            <person name="Wang K."/>
            <person name="White C.S."/>
            <person name="Williams A.C."/>
            <person name="Williamson J."/>
            <person name="Wilson K."/>
            <person name="Woghiren I.O."/>
            <person name="Woodworth J.R."/>
            <person name="Worley K.C."/>
            <person name="Wright R.A."/>
            <person name="Wu W."/>
            <person name="Young L."/>
            <person name="Zhang L."/>
            <person name="Zhang J."/>
            <person name="Zhu Y."/>
            <person name="Muzny D.M."/>
            <person name="Weinstock G."/>
            <person name="Gibbs R.A."/>
        </authorList>
    </citation>
    <scope>NUCLEOTIDE SEQUENCE [LARGE SCALE GENOMIC DNA]</scope>
    <source>
        <strain evidence="4">LSR1</strain>
    </source>
</reference>
<proteinExistence type="predicted"/>
<feature type="region of interest" description="Disordered" evidence="1">
    <location>
        <begin position="1"/>
        <end position="49"/>
    </location>
</feature>
<feature type="compositionally biased region" description="Polar residues" evidence="1">
    <location>
        <begin position="1"/>
        <end position="10"/>
    </location>
</feature>
<reference evidence="3" key="2">
    <citation type="submission" date="2022-06" db="UniProtKB">
        <authorList>
            <consortium name="EnsemblMetazoa"/>
        </authorList>
    </citation>
    <scope>IDENTIFICATION</scope>
</reference>
<feature type="compositionally biased region" description="Acidic residues" evidence="1">
    <location>
        <begin position="12"/>
        <end position="34"/>
    </location>
</feature>
<keyword evidence="4" id="KW-1185">Reference proteome</keyword>
<organism evidence="3 4">
    <name type="scientific">Acyrthosiphon pisum</name>
    <name type="common">Pea aphid</name>
    <dbReference type="NCBI Taxonomy" id="7029"/>
    <lineage>
        <taxon>Eukaryota</taxon>
        <taxon>Metazoa</taxon>
        <taxon>Ecdysozoa</taxon>
        <taxon>Arthropoda</taxon>
        <taxon>Hexapoda</taxon>
        <taxon>Insecta</taxon>
        <taxon>Pterygota</taxon>
        <taxon>Neoptera</taxon>
        <taxon>Paraneoptera</taxon>
        <taxon>Hemiptera</taxon>
        <taxon>Sternorrhyncha</taxon>
        <taxon>Aphidomorpha</taxon>
        <taxon>Aphidoidea</taxon>
        <taxon>Aphididae</taxon>
        <taxon>Macrosiphini</taxon>
        <taxon>Acyrthosiphon</taxon>
    </lineage>
</organism>
<dbReference type="EnsemblMetazoa" id="XM_008184505.1">
    <property type="protein sequence ID" value="XP_008182727.1"/>
    <property type="gene ID" value="LOC103309328"/>
</dbReference>
<dbReference type="OrthoDB" id="6590585at2759"/>
<dbReference type="KEGG" id="api:103309328"/>
<dbReference type="GeneID" id="103309328"/>
<dbReference type="InterPro" id="IPR029526">
    <property type="entry name" value="PGBD"/>
</dbReference>
<dbReference type="PANTHER" id="PTHR46599">
    <property type="entry name" value="PIGGYBAC TRANSPOSABLE ELEMENT-DERIVED PROTEIN 4"/>
    <property type="match status" value="1"/>
</dbReference>
<dbReference type="AlphaFoldDB" id="A0A8R2F8M0"/>